<sequence length="100" mass="11633">MLLRSNPKKKLQASPDRDSLHGHLTRRQGVPIYHYSVRSKLCSYVRIRKRNFKHRQTGTACTGTSLEDKASVFMFRDSADAYPVKFRGLCSYTAILRWQQ</sequence>
<keyword evidence="3" id="KW-1185">Reference proteome</keyword>
<evidence type="ECO:0000313" key="3">
    <source>
        <dbReference type="Proteomes" id="UP000271098"/>
    </source>
</evidence>
<proteinExistence type="predicted"/>
<dbReference type="EMBL" id="UYRT01083563">
    <property type="protein sequence ID" value="VDN27619.1"/>
    <property type="molecule type" value="Genomic_DNA"/>
</dbReference>
<evidence type="ECO:0000313" key="4">
    <source>
        <dbReference type="WBParaSite" id="GPUH_0001632401-mRNA-1"/>
    </source>
</evidence>
<evidence type="ECO:0000256" key="1">
    <source>
        <dbReference type="SAM" id="MobiDB-lite"/>
    </source>
</evidence>
<dbReference type="WBParaSite" id="GPUH_0001632401-mRNA-1">
    <property type="protein sequence ID" value="GPUH_0001632401-mRNA-1"/>
    <property type="gene ID" value="GPUH_0001632401"/>
</dbReference>
<dbReference type="Proteomes" id="UP000271098">
    <property type="component" value="Unassembled WGS sequence"/>
</dbReference>
<accession>A0A183E5R1</accession>
<organism evidence="4">
    <name type="scientific">Gongylonema pulchrum</name>
    <dbReference type="NCBI Taxonomy" id="637853"/>
    <lineage>
        <taxon>Eukaryota</taxon>
        <taxon>Metazoa</taxon>
        <taxon>Ecdysozoa</taxon>
        <taxon>Nematoda</taxon>
        <taxon>Chromadorea</taxon>
        <taxon>Rhabditida</taxon>
        <taxon>Spirurina</taxon>
        <taxon>Spiruromorpha</taxon>
        <taxon>Spiruroidea</taxon>
        <taxon>Gongylonematidae</taxon>
        <taxon>Gongylonema</taxon>
    </lineage>
</organism>
<protein>
    <submittedName>
        <fullName evidence="2 4">Uncharacterized protein</fullName>
    </submittedName>
</protein>
<dbReference type="AlphaFoldDB" id="A0A183E5R1"/>
<reference evidence="4" key="1">
    <citation type="submission" date="2016-06" db="UniProtKB">
        <authorList>
            <consortium name="WormBaseParasite"/>
        </authorList>
    </citation>
    <scope>IDENTIFICATION</scope>
</reference>
<reference evidence="2 3" key="2">
    <citation type="submission" date="2018-11" db="EMBL/GenBank/DDBJ databases">
        <authorList>
            <consortium name="Pathogen Informatics"/>
        </authorList>
    </citation>
    <scope>NUCLEOTIDE SEQUENCE [LARGE SCALE GENOMIC DNA]</scope>
</reference>
<gene>
    <name evidence="2" type="ORF">GPUH_LOCUS16302</name>
</gene>
<feature type="region of interest" description="Disordered" evidence="1">
    <location>
        <begin position="1"/>
        <end position="25"/>
    </location>
</feature>
<feature type="compositionally biased region" description="Basic residues" evidence="1">
    <location>
        <begin position="1"/>
        <end position="11"/>
    </location>
</feature>
<name>A0A183E5R1_9BILA</name>
<evidence type="ECO:0000313" key="2">
    <source>
        <dbReference type="EMBL" id="VDN27619.1"/>
    </source>
</evidence>